<feature type="region of interest" description="Disordered" evidence="1">
    <location>
        <begin position="1"/>
        <end position="52"/>
    </location>
</feature>
<reference evidence="2 3" key="1">
    <citation type="submission" date="2019-04" db="EMBL/GenBank/DDBJ databases">
        <title>Chitiniphilus eburnea sp. nov., a novel chitinolytic bacterium isolated from aquaculture sludge.</title>
        <authorList>
            <person name="Sheng M."/>
        </authorList>
    </citation>
    <scope>NUCLEOTIDE SEQUENCE [LARGE SCALE GENOMIC DNA]</scope>
    <source>
        <strain evidence="2 3">HX-2-15</strain>
    </source>
</reference>
<protein>
    <submittedName>
        <fullName evidence="2">Uncharacterized protein</fullName>
    </submittedName>
</protein>
<name>A0A4U0PAF0_9NEIS</name>
<dbReference type="RefSeq" id="WP_136774988.1">
    <property type="nucleotide sequence ID" value="NZ_CP156074.1"/>
</dbReference>
<feature type="compositionally biased region" description="Polar residues" evidence="1">
    <location>
        <begin position="39"/>
        <end position="50"/>
    </location>
</feature>
<keyword evidence="3" id="KW-1185">Reference proteome</keyword>
<dbReference type="EMBL" id="SUMF01000043">
    <property type="protein sequence ID" value="TJZ64615.1"/>
    <property type="molecule type" value="Genomic_DNA"/>
</dbReference>
<accession>A0A4U0PAF0</accession>
<dbReference type="AlphaFoldDB" id="A0A4U0PAF0"/>
<dbReference type="Proteomes" id="UP000310016">
    <property type="component" value="Unassembled WGS sequence"/>
</dbReference>
<sequence length="189" mass="21211">MSSDKKRVDRGAQLPSERVFTGRTTQTVSGPPEIDYKTKPQTVTTSSFTSPDGEFGLSSYPHLTEIQKQQGKTTTTVKHVTDVRLLTTVKAHGQDFNVFERYHQDDKPGAKFEHDRFLATDGKGTVHSATSVLDPMKHQPKGAKKPMRGDDLFDSTRLKTHLAFDIAPEPDEKHPPLSPRTQRRTLDQK</sequence>
<organism evidence="2 3">
    <name type="scientific">Chitiniphilus eburneus</name>
    <dbReference type="NCBI Taxonomy" id="2571148"/>
    <lineage>
        <taxon>Bacteria</taxon>
        <taxon>Pseudomonadati</taxon>
        <taxon>Pseudomonadota</taxon>
        <taxon>Betaproteobacteria</taxon>
        <taxon>Neisseriales</taxon>
        <taxon>Chitinibacteraceae</taxon>
        <taxon>Chitiniphilus</taxon>
    </lineage>
</organism>
<feature type="compositionally biased region" description="Basic and acidic residues" evidence="1">
    <location>
        <begin position="1"/>
        <end position="10"/>
    </location>
</feature>
<dbReference type="OrthoDB" id="8617437at2"/>
<evidence type="ECO:0000256" key="1">
    <source>
        <dbReference type="SAM" id="MobiDB-lite"/>
    </source>
</evidence>
<feature type="region of interest" description="Disordered" evidence="1">
    <location>
        <begin position="164"/>
        <end position="189"/>
    </location>
</feature>
<gene>
    <name evidence="2" type="ORF">FAZ21_18865</name>
</gene>
<proteinExistence type="predicted"/>
<evidence type="ECO:0000313" key="3">
    <source>
        <dbReference type="Proteomes" id="UP000310016"/>
    </source>
</evidence>
<comment type="caution">
    <text evidence="2">The sequence shown here is derived from an EMBL/GenBank/DDBJ whole genome shotgun (WGS) entry which is preliminary data.</text>
</comment>
<evidence type="ECO:0000313" key="2">
    <source>
        <dbReference type="EMBL" id="TJZ64615.1"/>
    </source>
</evidence>